<feature type="region of interest" description="Disordered" evidence="2">
    <location>
        <begin position="35"/>
        <end position="71"/>
    </location>
</feature>
<dbReference type="PANTHER" id="PTHR13456">
    <property type="entry name" value="UPF0729 PROTEIN C18ORF32"/>
    <property type="match status" value="1"/>
</dbReference>
<comment type="caution">
    <text evidence="3">The sequence shown here is derived from an EMBL/GenBank/DDBJ whole genome shotgun (WGS) entry which is preliminary data.</text>
</comment>
<feature type="region of interest" description="Disordered" evidence="2">
    <location>
        <begin position="87"/>
        <end position="106"/>
    </location>
</feature>
<gene>
    <name evidence="3" type="ORF">J437_LFUL013997</name>
</gene>
<sequence>MVCVPCIVIPVLLFIWHRFFQPIVLKFWNPWKPVESSNKSKGSTKPNEKSDNSDAASKTDSSSISGDELSEKHNTCKRENNTCHISSSSGGFDPDGQQPHCAGPSQSNAPEGTCLHHCYYCQNHSLLIQLNKDHSVERWCSSLNPLKAKEAPVEQRIPRVQAQSTTTCPATTLTTEEKVAMIHLETSFVPINSGLVTPTINYWNATTHISNIAVI</sequence>
<dbReference type="Pfam" id="PF14975">
    <property type="entry name" value="DUF4512"/>
    <property type="match status" value="1"/>
</dbReference>
<dbReference type="OrthoDB" id="10062823at2759"/>
<evidence type="ECO:0000313" key="3">
    <source>
        <dbReference type="EMBL" id="KAG8233880.1"/>
    </source>
</evidence>
<organism evidence="3 4">
    <name type="scientific">Ladona fulva</name>
    <name type="common">Scarce chaser dragonfly</name>
    <name type="synonym">Libellula fulva</name>
    <dbReference type="NCBI Taxonomy" id="123851"/>
    <lineage>
        <taxon>Eukaryota</taxon>
        <taxon>Metazoa</taxon>
        <taxon>Ecdysozoa</taxon>
        <taxon>Arthropoda</taxon>
        <taxon>Hexapoda</taxon>
        <taxon>Insecta</taxon>
        <taxon>Pterygota</taxon>
        <taxon>Palaeoptera</taxon>
        <taxon>Odonata</taxon>
        <taxon>Epiprocta</taxon>
        <taxon>Anisoptera</taxon>
        <taxon>Libelluloidea</taxon>
        <taxon>Libellulidae</taxon>
        <taxon>Ladona</taxon>
    </lineage>
</organism>
<dbReference type="Proteomes" id="UP000792457">
    <property type="component" value="Unassembled WGS sequence"/>
</dbReference>
<dbReference type="EMBL" id="KZ308749">
    <property type="protein sequence ID" value="KAG8233880.1"/>
    <property type="molecule type" value="Genomic_DNA"/>
</dbReference>
<evidence type="ECO:0000256" key="1">
    <source>
        <dbReference type="ARBA" id="ARBA00007959"/>
    </source>
</evidence>
<feature type="compositionally biased region" description="Polar residues" evidence="2">
    <location>
        <begin position="53"/>
        <end position="65"/>
    </location>
</feature>
<keyword evidence="4" id="KW-1185">Reference proteome</keyword>
<reference evidence="3" key="2">
    <citation type="submission" date="2017-10" db="EMBL/GenBank/DDBJ databases">
        <title>Ladona fulva Genome sequencing and assembly.</title>
        <authorList>
            <person name="Murali S."/>
            <person name="Richards S."/>
            <person name="Bandaranaike D."/>
            <person name="Bellair M."/>
            <person name="Blankenburg K."/>
            <person name="Chao H."/>
            <person name="Dinh H."/>
            <person name="Doddapaneni H."/>
            <person name="Dugan-Rocha S."/>
            <person name="Elkadiri S."/>
            <person name="Gnanaolivu R."/>
            <person name="Hernandez B."/>
            <person name="Skinner E."/>
            <person name="Javaid M."/>
            <person name="Lee S."/>
            <person name="Li M."/>
            <person name="Ming W."/>
            <person name="Munidasa M."/>
            <person name="Muniz J."/>
            <person name="Nguyen L."/>
            <person name="Hughes D."/>
            <person name="Osuji N."/>
            <person name="Pu L.-L."/>
            <person name="Puazo M."/>
            <person name="Qu C."/>
            <person name="Quiroz J."/>
            <person name="Raj R."/>
            <person name="Weissenberger G."/>
            <person name="Xin Y."/>
            <person name="Zou X."/>
            <person name="Han Y."/>
            <person name="Worley K."/>
            <person name="Muzny D."/>
            <person name="Gibbs R."/>
        </authorList>
    </citation>
    <scope>NUCLEOTIDE SEQUENCE</scope>
    <source>
        <strain evidence="3">Sampled in the wild</strain>
    </source>
</reference>
<proteinExistence type="inferred from homology"/>
<name>A0A8K0KHQ1_LADFU</name>
<protein>
    <submittedName>
        <fullName evidence="3">Uncharacterized protein</fullName>
    </submittedName>
</protein>
<dbReference type="InterPro" id="IPR026776">
    <property type="entry name" value="UPF0729_C18orf32-like"/>
</dbReference>
<feature type="compositionally biased region" description="Polar residues" evidence="2">
    <location>
        <begin position="35"/>
        <end position="45"/>
    </location>
</feature>
<dbReference type="PANTHER" id="PTHR13456:SF0">
    <property type="entry name" value="UPF0729 PROTEIN C18ORF32"/>
    <property type="match status" value="1"/>
</dbReference>
<comment type="similarity">
    <text evidence="1">Belongs to the UPF0729 family.</text>
</comment>
<accession>A0A8K0KHQ1</accession>
<evidence type="ECO:0000256" key="2">
    <source>
        <dbReference type="SAM" id="MobiDB-lite"/>
    </source>
</evidence>
<evidence type="ECO:0000313" key="4">
    <source>
        <dbReference type="Proteomes" id="UP000792457"/>
    </source>
</evidence>
<reference evidence="3" key="1">
    <citation type="submission" date="2013-04" db="EMBL/GenBank/DDBJ databases">
        <authorList>
            <person name="Qu J."/>
            <person name="Murali S.C."/>
            <person name="Bandaranaike D."/>
            <person name="Bellair M."/>
            <person name="Blankenburg K."/>
            <person name="Chao H."/>
            <person name="Dinh H."/>
            <person name="Doddapaneni H."/>
            <person name="Downs B."/>
            <person name="Dugan-Rocha S."/>
            <person name="Elkadiri S."/>
            <person name="Gnanaolivu R.D."/>
            <person name="Hernandez B."/>
            <person name="Javaid M."/>
            <person name="Jayaseelan J.C."/>
            <person name="Lee S."/>
            <person name="Li M."/>
            <person name="Ming W."/>
            <person name="Munidasa M."/>
            <person name="Muniz J."/>
            <person name="Nguyen L."/>
            <person name="Ongeri F."/>
            <person name="Osuji N."/>
            <person name="Pu L.-L."/>
            <person name="Puazo M."/>
            <person name="Qu C."/>
            <person name="Quiroz J."/>
            <person name="Raj R."/>
            <person name="Weissenberger G."/>
            <person name="Xin Y."/>
            <person name="Zou X."/>
            <person name="Han Y."/>
            <person name="Richards S."/>
            <person name="Worley K."/>
            <person name="Muzny D."/>
            <person name="Gibbs R."/>
        </authorList>
    </citation>
    <scope>NUCLEOTIDE SEQUENCE</scope>
    <source>
        <strain evidence="3">Sampled in the wild</strain>
    </source>
</reference>
<dbReference type="AlphaFoldDB" id="A0A8K0KHQ1"/>